<dbReference type="InterPro" id="IPR041657">
    <property type="entry name" value="HTH_17"/>
</dbReference>
<gene>
    <name evidence="2" type="ORF">COT81_05625</name>
</gene>
<dbReference type="NCBIfam" id="TIGR01764">
    <property type="entry name" value="excise"/>
    <property type="match status" value="1"/>
</dbReference>
<evidence type="ECO:0000259" key="1">
    <source>
        <dbReference type="Pfam" id="PF12728"/>
    </source>
</evidence>
<proteinExistence type="predicted"/>
<name>A0A2H0VZT9_9BACT</name>
<dbReference type="Proteomes" id="UP000230935">
    <property type="component" value="Unassembled WGS sequence"/>
</dbReference>
<dbReference type="Pfam" id="PF12728">
    <property type="entry name" value="HTH_17"/>
    <property type="match status" value="1"/>
</dbReference>
<comment type="caution">
    <text evidence="2">The sequence shown here is derived from an EMBL/GenBank/DDBJ whole genome shotgun (WGS) entry which is preliminary data.</text>
</comment>
<evidence type="ECO:0000313" key="2">
    <source>
        <dbReference type="EMBL" id="PIS04596.1"/>
    </source>
</evidence>
<protein>
    <recommendedName>
        <fullName evidence="1">Helix-turn-helix domain-containing protein</fullName>
    </recommendedName>
</protein>
<organism evidence="2 3">
    <name type="scientific">Candidatus Buchananbacteria bacterium CG10_big_fil_rev_8_21_14_0_10_42_9</name>
    <dbReference type="NCBI Taxonomy" id="1974526"/>
    <lineage>
        <taxon>Bacteria</taxon>
        <taxon>Candidatus Buchananiibacteriota</taxon>
    </lineage>
</organism>
<dbReference type="AlphaFoldDB" id="A0A2H0VZT9"/>
<dbReference type="SUPFAM" id="SSF46955">
    <property type="entry name" value="Putative DNA-binding domain"/>
    <property type="match status" value="1"/>
</dbReference>
<dbReference type="GO" id="GO:0003677">
    <property type="term" value="F:DNA binding"/>
    <property type="evidence" value="ECO:0007669"/>
    <property type="project" value="InterPro"/>
</dbReference>
<accession>A0A2H0VZT9</accession>
<dbReference type="InterPro" id="IPR010093">
    <property type="entry name" value="SinI_DNA-bd"/>
</dbReference>
<evidence type="ECO:0000313" key="3">
    <source>
        <dbReference type="Proteomes" id="UP000230935"/>
    </source>
</evidence>
<dbReference type="EMBL" id="PEZZ01000048">
    <property type="protein sequence ID" value="PIS04596.1"/>
    <property type="molecule type" value="Genomic_DNA"/>
</dbReference>
<reference evidence="3" key="1">
    <citation type="submission" date="2017-09" db="EMBL/GenBank/DDBJ databases">
        <title>Depth-based differentiation of microbial function through sediment-hosted aquifers and enrichment of novel symbionts in the deep terrestrial subsurface.</title>
        <authorList>
            <person name="Probst A.J."/>
            <person name="Ladd B."/>
            <person name="Jarett J.K."/>
            <person name="Geller-Mcgrath D.E."/>
            <person name="Sieber C.M.K."/>
            <person name="Emerson J.B."/>
            <person name="Anantharaman K."/>
            <person name="Thomas B.C."/>
            <person name="Malmstrom R."/>
            <person name="Stieglmeier M."/>
            <person name="Klingl A."/>
            <person name="Woyke T."/>
            <person name="Ryan C.M."/>
            <person name="Banfield J.F."/>
        </authorList>
    </citation>
    <scope>NUCLEOTIDE SEQUENCE [LARGE SCALE GENOMIC DNA]</scope>
</reference>
<sequence length="61" mass="7274">MPLHRDNILTLEEVAEVFKVSMRTVYRWVASGELEVSKIGHKTYRVFESDVIKFMKSRRMK</sequence>
<feature type="domain" description="Helix-turn-helix" evidence="1">
    <location>
        <begin position="9"/>
        <end position="59"/>
    </location>
</feature>
<dbReference type="InterPro" id="IPR009061">
    <property type="entry name" value="DNA-bd_dom_put_sf"/>
</dbReference>
<dbReference type="Gene3D" id="1.10.1660.10">
    <property type="match status" value="1"/>
</dbReference>